<dbReference type="GO" id="GO:0003677">
    <property type="term" value="F:DNA binding"/>
    <property type="evidence" value="ECO:0007669"/>
    <property type="project" value="InterPro"/>
</dbReference>
<sequence>MENQVLTPNDIARIFNISKHTVYELIKRGELRAFKVGNRFRIEQSEVERMKKMAWSKKHVEPN</sequence>
<feature type="domain" description="Helix-turn-helix" evidence="1">
    <location>
        <begin position="5"/>
        <end position="51"/>
    </location>
</feature>
<reference evidence="2 3" key="1">
    <citation type="journal article" date="2014" name="Environ. Microbiol.">
        <title>The nitrate-ammonifying and nosZ-carrying bacterium Bacillus vireti is a potent source and sink for nitric and nitrous oxide under high nitrate conditions.</title>
        <authorList>
            <person name="Mania D."/>
            <person name="Heylen K."/>
            <person name="van Spanning R.J."/>
            <person name="Frostegard A."/>
        </authorList>
    </citation>
    <scope>NUCLEOTIDE SEQUENCE [LARGE SCALE GENOMIC DNA]</scope>
    <source>
        <strain evidence="2 3">LMG 21834</strain>
    </source>
</reference>
<dbReference type="InterPro" id="IPR010093">
    <property type="entry name" value="SinI_DNA-bd"/>
</dbReference>
<dbReference type="SUPFAM" id="SSF46955">
    <property type="entry name" value="Putative DNA-binding domain"/>
    <property type="match status" value="1"/>
</dbReference>
<gene>
    <name evidence="2" type="ORF">BAVI_04754</name>
</gene>
<dbReference type="InterPro" id="IPR041657">
    <property type="entry name" value="HTH_17"/>
</dbReference>
<name>A0AB94ISP6_9BACI</name>
<proteinExistence type="predicted"/>
<dbReference type="NCBIfam" id="TIGR01764">
    <property type="entry name" value="excise"/>
    <property type="match status" value="1"/>
</dbReference>
<dbReference type="InterPro" id="IPR009061">
    <property type="entry name" value="DNA-bd_dom_put_sf"/>
</dbReference>
<dbReference type="EMBL" id="ALAN01000033">
    <property type="protein sequence ID" value="ETI69978.1"/>
    <property type="molecule type" value="Genomic_DNA"/>
</dbReference>
<dbReference type="Proteomes" id="UP000018877">
    <property type="component" value="Unassembled WGS sequence"/>
</dbReference>
<protein>
    <submittedName>
        <fullName evidence="2">Molybdate-binding protein</fullName>
    </submittedName>
</protein>
<dbReference type="Pfam" id="PF12728">
    <property type="entry name" value="HTH_17"/>
    <property type="match status" value="1"/>
</dbReference>
<dbReference type="RefSeq" id="WP_024027167.1">
    <property type="nucleotide sequence ID" value="NZ_ALAN01000033.1"/>
</dbReference>
<dbReference type="AlphaFoldDB" id="A0AB94ISP6"/>
<evidence type="ECO:0000259" key="1">
    <source>
        <dbReference type="Pfam" id="PF12728"/>
    </source>
</evidence>
<keyword evidence="3" id="KW-1185">Reference proteome</keyword>
<evidence type="ECO:0000313" key="2">
    <source>
        <dbReference type="EMBL" id="ETI69978.1"/>
    </source>
</evidence>
<organism evidence="2 3">
    <name type="scientific">Neobacillus vireti LMG 21834</name>
    <dbReference type="NCBI Taxonomy" id="1131730"/>
    <lineage>
        <taxon>Bacteria</taxon>
        <taxon>Bacillati</taxon>
        <taxon>Bacillota</taxon>
        <taxon>Bacilli</taxon>
        <taxon>Bacillales</taxon>
        <taxon>Bacillaceae</taxon>
        <taxon>Neobacillus</taxon>
    </lineage>
</organism>
<evidence type="ECO:0000313" key="3">
    <source>
        <dbReference type="Proteomes" id="UP000018877"/>
    </source>
</evidence>
<accession>A0AB94ISP6</accession>
<comment type="caution">
    <text evidence="2">The sequence shown here is derived from an EMBL/GenBank/DDBJ whole genome shotgun (WGS) entry which is preliminary data.</text>
</comment>